<evidence type="ECO:0000313" key="3">
    <source>
        <dbReference type="EMBL" id="KAK3261619.1"/>
    </source>
</evidence>
<dbReference type="EMBL" id="LGRX02016787">
    <property type="protein sequence ID" value="KAK3261619.1"/>
    <property type="molecule type" value="Genomic_DNA"/>
</dbReference>
<dbReference type="AlphaFoldDB" id="A0AAE0KV39"/>
<proteinExistence type="predicted"/>
<keyword evidence="2" id="KW-0472">Membrane</keyword>
<evidence type="ECO:0000256" key="1">
    <source>
        <dbReference type="SAM" id="MobiDB-lite"/>
    </source>
</evidence>
<evidence type="ECO:0000256" key="2">
    <source>
        <dbReference type="SAM" id="Phobius"/>
    </source>
</evidence>
<feature type="transmembrane region" description="Helical" evidence="2">
    <location>
        <begin position="84"/>
        <end position="108"/>
    </location>
</feature>
<organism evidence="3 4">
    <name type="scientific">Cymbomonas tetramitiformis</name>
    <dbReference type="NCBI Taxonomy" id="36881"/>
    <lineage>
        <taxon>Eukaryota</taxon>
        <taxon>Viridiplantae</taxon>
        <taxon>Chlorophyta</taxon>
        <taxon>Pyramimonadophyceae</taxon>
        <taxon>Pyramimonadales</taxon>
        <taxon>Pyramimonadaceae</taxon>
        <taxon>Cymbomonas</taxon>
    </lineage>
</organism>
<comment type="caution">
    <text evidence="3">The sequence shown here is derived from an EMBL/GenBank/DDBJ whole genome shotgun (WGS) entry which is preliminary data.</text>
</comment>
<protein>
    <submittedName>
        <fullName evidence="3">Uncharacterized protein</fullName>
    </submittedName>
</protein>
<accession>A0AAE0KV39</accession>
<feature type="transmembrane region" description="Helical" evidence="2">
    <location>
        <begin position="114"/>
        <end position="130"/>
    </location>
</feature>
<evidence type="ECO:0000313" key="4">
    <source>
        <dbReference type="Proteomes" id="UP001190700"/>
    </source>
</evidence>
<keyword evidence="2" id="KW-1133">Transmembrane helix</keyword>
<feature type="region of interest" description="Disordered" evidence="1">
    <location>
        <begin position="1"/>
        <end position="23"/>
    </location>
</feature>
<sequence>MDALAEPLGRQNESAPADYSREVPDHAHNHRRTYSYPLPAALSPFTVNINGRCGACLAWAEETSLWEDDMNMNLTRPRTRTARVAIGLIIAGWMLALGFCITLLVLYLRPQTRLSIINLSILFVMLFTPIRKNEEQVMN</sequence>
<dbReference type="Proteomes" id="UP001190700">
    <property type="component" value="Unassembled WGS sequence"/>
</dbReference>
<gene>
    <name evidence="3" type="ORF">CYMTET_29479</name>
</gene>
<name>A0AAE0KV39_9CHLO</name>
<keyword evidence="4" id="KW-1185">Reference proteome</keyword>
<reference evidence="3 4" key="1">
    <citation type="journal article" date="2015" name="Genome Biol. Evol.">
        <title>Comparative Genomics of a Bacterivorous Green Alga Reveals Evolutionary Causalities and Consequences of Phago-Mixotrophic Mode of Nutrition.</title>
        <authorList>
            <person name="Burns J.A."/>
            <person name="Paasch A."/>
            <person name="Narechania A."/>
            <person name="Kim E."/>
        </authorList>
    </citation>
    <scope>NUCLEOTIDE SEQUENCE [LARGE SCALE GENOMIC DNA]</scope>
    <source>
        <strain evidence="3 4">PLY_AMNH</strain>
    </source>
</reference>
<keyword evidence="2" id="KW-0812">Transmembrane</keyword>